<feature type="transmembrane region" description="Helical" evidence="1">
    <location>
        <begin position="32"/>
        <end position="52"/>
    </location>
</feature>
<dbReference type="GeneID" id="68850460"/>
<comment type="caution">
    <text evidence="2">The sequence shown here is derived from an EMBL/GenBank/DDBJ whole genome shotgun (WGS) entry which is preliminary data.</text>
</comment>
<dbReference type="RefSeq" id="WP_006940360.1">
    <property type="nucleotide sequence ID" value="NZ_AAUW01000035.1"/>
</dbReference>
<evidence type="ECO:0000256" key="1">
    <source>
        <dbReference type="SAM" id="Phobius"/>
    </source>
</evidence>
<accession>A0P3X0</accession>
<name>A0P3X0_ROSAI</name>
<organism evidence="2 3">
    <name type="scientific">Roseibium aggregatum (strain ATCC 25650 / DSM 13394 / JCM 20685 / NBRC 16684 / NCIMB 2208 / IAM 12614 / B1)</name>
    <name type="common">Stappia aggregata</name>
    <dbReference type="NCBI Taxonomy" id="384765"/>
    <lineage>
        <taxon>Bacteria</taxon>
        <taxon>Pseudomonadati</taxon>
        <taxon>Pseudomonadota</taxon>
        <taxon>Alphaproteobacteria</taxon>
        <taxon>Hyphomicrobiales</taxon>
        <taxon>Stappiaceae</taxon>
        <taxon>Roseibium</taxon>
    </lineage>
</organism>
<evidence type="ECO:0000313" key="3">
    <source>
        <dbReference type="Proteomes" id="UP000004848"/>
    </source>
</evidence>
<reference evidence="2 3" key="1">
    <citation type="submission" date="2006-05" db="EMBL/GenBank/DDBJ databases">
        <authorList>
            <person name="King G."/>
            <person name="Ferriera S."/>
            <person name="Johnson J."/>
            <person name="Kravitz S."/>
            <person name="Beeson K."/>
            <person name="Sutton G."/>
            <person name="Rogers Y.-H."/>
            <person name="Friedman R."/>
            <person name="Frazier M."/>
            <person name="Venter J.C."/>
        </authorList>
    </citation>
    <scope>NUCLEOTIDE SEQUENCE [LARGE SCALE GENOMIC DNA]</scope>
    <source>
        <strain evidence="3">ATCC 25650 / DSM 13394 / JCM 20685 / NBRC 16684 / NCIMB 2208 / IAM 12614 / B1</strain>
    </source>
</reference>
<gene>
    <name evidence="2" type="ORF">SIAM614_24782</name>
</gene>
<proteinExistence type="predicted"/>
<protein>
    <submittedName>
        <fullName evidence="2">Uncharacterized protein</fullName>
    </submittedName>
</protein>
<sequence length="53" mass="5838">MTYSDRAQAQDEKVVLKEKEAKQGLELREMRYVLAIGTAGAVIALAIVGYILL</sequence>
<dbReference type="EMBL" id="AAUW01000035">
    <property type="protein sequence ID" value="EAV40266.1"/>
    <property type="molecule type" value="Genomic_DNA"/>
</dbReference>
<keyword evidence="1" id="KW-0472">Membrane</keyword>
<keyword evidence="1" id="KW-0812">Transmembrane</keyword>
<dbReference type="AlphaFoldDB" id="A0P3X0"/>
<evidence type="ECO:0000313" key="2">
    <source>
        <dbReference type="EMBL" id="EAV40266.1"/>
    </source>
</evidence>
<dbReference type="OrthoDB" id="9993283at2"/>
<dbReference type="Proteomes" id="UP000004848">
    <property type="component" value="Unassembled WGS sequence"/>
</dbReference>
<keyword evidence="1" id="KW-1133">Transmembrane helix</keyword>